<protein>
    <recommendedName>
        <fullName evidence="7">Creatinine amidohydrolase</fullName>
    </recommendedName>
</protein>
<organism evidence="6">
    <name type="scientific">uncultured Rubrobacteraceae bacterium</name>
    <dbReference type="NCBI Taxonomy" id="349277"/>
    <lineage>
        <taxon>Bacteria</taxon>
        <taxon>Bacillati</taxon>
        <taxon>Actinomycetota</taxon>
        <taxon>Rubrobacteria</taxon>
        <taxon>Rubrobacterales</taxon>
        <taxon>Rubrobacteraceae</taxon>
        <taxon>environmental samples</taxon>
    </lineage>
</organism>
<name>A0A6J4PS15_9ACTN</name>
<keyword evidence="3" id="KW-0378">Hydrolase</keyword>
<dbReference type="GO" id="GO:0009231">
    <property type="term" value="P:riboflavin biosynthetic process"/>
    <property type="evidence" value="ECO:0007669"/>
    <property type="project" value="TreeGrafter"/>
</dbReference>
<keyword evidence="4" id="KW-0862">Zinc</keyword>
<evidence type="ECO:0000313" key="6">
    <source>
        <dbReference type="EMBL" id="CAA9418298.1"/>
    </source>
</evidence>
<dbReference type="PANTHER" id="PTHR35005:SF1">
    <property type="entry name" value="2-AMINO-5-FORMYLAMINO-6-RIBOSYLAMINOPYRIMIDIN-4(3H)-ONE 5'-MONOPHOSPHATE DEFORMYLASE"/>
    <property type="match status" value="1"/>
</dbReference>
<accession>A0A6J4PS15</accession>
<evidence type="ECO:0000256" key="2">
    <source>
        <dbReference type="ARBA" id="ARBA00022723"/>
    </source>
</evidence>
<dbReference type="InterPro" id="IPR024087">
    <property type="entry name" value="Creatininase-like_sf"/>
</dbReference>
<evidence type="ECO:0000256" key="4">
    <source>
        <dbReference type="ARBA" id="ARBA00022833"/>
    </source>
</evidence>
<dbReference type="InterPro" id="IPR003785">
    <property type="entry name" value="Creatininase/forma_Hydrolase"/>
</dbReference>
<dbReference type="EMBL" id="CADCVB010000063">
    <property type="protein sequence ID" value="CAA9418298.1"/>
    <property type="molecule type" value="Genomic_DNA"/>
</dbReference>
<evidence type="ECO:0000256" key="3">
    <source>
        <dbReference type="ARBA" id="ARBA00022801"/>
    </source>
</evidence>
<comment type="similarity">
    <text evidence="5">Belongs to the creatininase superfamily.</text>
</comment>
<dbReference type="GO" id="GO:0046872">
    <property type="term" value="F:metal ion binding"/>
    <property type="evidence" value="ECO:0007669"/>
    <property type="project" value="UniProtKB-KW"/>
</dbReference>
<dbReference type="AlphaFoldDB" id="A0A6J4PS15"/>
<evidence type="ECO:0000256" key="5">
    <source>
        <dbReference type="ARBA" id="ARBA00024029"/>
    </source>
</evidence>
<evidence type="ECO:0008006" key="7">
    <source>
        <dbReference type="Google" id="ProtNLM"/>
    </source>
</evidence>
<sequence>MTWQDVERLDRENTVAMVACGPIEQHGPQTPLGTDLYIAEYVMHRCAEHLADHNYPVIIAPTVPYVNALFSLLYPGSVSIRRKVVEEYLFDLLTSFAADGFRHLVLTSQHVDPPWVRTAQGVCERINEEYGARAIHGFERLVVDLLSDPSRLGATGLDSRGEAHAGAFEVAPMLYIRERLVRKRLLTELPAQPIEFSQFEGAESFRELGNGLGYTGDLSQVTEEIGERIIEHYAYRFKDLILRHVHGEDVYDLLRFSGF</sequence>
<reference evidence="6" key="1">
    <citation type="submission" date="2020-02" db="EMBL/GenBank/DDBJ databases">
        <authorList>
            <person name="Meier V. D."/>
        </authorList>
    </citation>
    <scope>NUCLEOTIDE SEQUENCE</scope>
    <source>
        <strain evidence="6">AVDCRST_MAG78</strain>
    </source>
</reference>
<gene>
    <name evidence="6" type="ORF">AVDCRST_MAG78-846</name>
</gene>
<dbReference type="Gene3D" id="3.40.50.10310">
    <property type="entry name" value="Creatininase"/>
    <property type="match status" value="1"/>
</dbReference>
<dbReference type="SUPFAM" id="SSF102215">
    <property type="entry name" value="Creatininase"/>
    <property type="match status" value="1"/>
</dbReference>
<dbReference type="Pfam" id="PF02633">
    <property type="entry name" value="Creatininase"/>
    <property type="match status" value="1"/>
</dbReference>
<proteinExistence type="inferred from homology"/>
<evidence type="ECO:0000256" key="1">
    <source>
        <dbReference type="ARBA" id="ARBA00001947"/>
    </source>
</evidence>
<dbReference type="GO" id="GO:0016811">
    <property type="term" value="F:hydrolase activity, acting on carbon-nitrogen (but not peptide) bonds, in linear amides"/>
    <property type="evidence" value="ECO:0007669"/>
    <property type="project" value="TreeGrafter"/>
</dbReference>
<keyword evidence="2" id="KW-0479">Metal-binding</keyword>
<dbReference type="PANTHER" id="PTHR35005">
    <property type="entry name" value="3-DEHYDRO-SCYLLO-INOSOSE HYDROLASE"/>
    <property type="match status" value="1"/>
</dbReference>
<comment type="cofactor">
    <cofactor evidence="1">
        <name>Zn(2+)</name>
        <dbReference type="ChEBI" id="CHEBI:29105"/>
    </cofactor>
</comment>